<dbReference type="RefSeq" id="WP_204696431.1">
    <property type="nucleotide sequence ID" value="NZ_JAFBEC010000003.1"/>
</dbReference>
<sequence length="198" mass="23604">MSHYPPVNYYDERIYHIDEQICALLHQRKAMTNNNPGCPPLNDVREWADRFHLAQRFLELLFKDAWDEERYRPQIEPKEFRKYVPLMKWFEKDDYVYSTTYVAQYTNASVIKLTVDWDTSNEERGFISSKVSHLELDIGKGYKVRRKGGGGTQGHRHYEYIVTPALPDDLSQLTLVIQEYRDFYKQTPTDLIIKWELS</sequence>
<name>A0ABS2PAG3_9BACL</name>
<keyword evidence="2" id="KW-1185">Reference proteome</keyword>
<organism evidence="1 2">
    <name type="scientific">Geomicrobium sediminis</name>
    <dbReference type="NCBI Taxonomy" id="1347788"/>
    <lineage>
        <taxon>Bacteria</taxon>
        <taxon>Bacillati</taxon>
        <taxon>Bacillota</taxon>
        <taxon>Bacilli</taxon>
        <taxon>Bacillales</taxon>
        <taxon>Geomicrobium</taxon>
    </lineage>
</organism>
<gene>
    <name evidence="1" type="ORF">JOD17_001387</name>
</gene>
<proteinExistence type="predicted"/>
<evidence type="ECO:0000313" key="1">
    <source>
        <dbReference type="EMBL" id="MBM7632294.1"/>
    </source>
</evidence>
<protein>
    <submittedName>
        <fullName evidence="1">Uncharacterized protein</fullName>
    </submittedName>
</protein>
<accession>A0ABS2PAG3</accession>
<dbReference type="Proteomes" id="UP000741863">
    <property type="component" value="Unassembled WGS sequence"/>
</dbReference>
<comment type="caution">
    <text evidence="1">The sequence shown here is derived from an EMBL/GenBank/DDBJ whole genome shotgun (WGS) entry which is preliminary data.</text>
</comment>
<dbReference type="EMBL" id="JAFBEC010000003">
    <property type="protein sequence ID" value="MBM7632294.1"/>
    <property type="molecule type" value="Genomic_DNA"/>
</dbReference>
<evidence type="ECO:0000313" key="2">
    <source>
        <dbReference type="Proteomes" id="UP000741863"/>
    </source>
</evidence>
<reference evidence="1 2" key="1">
    <citation type="submission" date="2021-01" db="EMBL/GenBank/DDBJ databases">
        <title>Genomic Encyclopedia of Type Strains, Phase IV (KMG-IV): sequencing the most valuable type-strain genomes for metagenomic binning, comparative biology and taxonomic classification.</title>
        <authorList>
            <person name="Goeker M."/>
        </authorList>
    </citation>
    <scope>NUCLEOTIDE SEQUENCE [LARGE SCALE GENOMIC DNA]</scope>
    <source>
        <strain evidence="1 2">DSM 25540</strain>
    </source>
</reference>